<dbReference type="OrthoDB" id="3341102at2759"/>
<organism evidence="1 2">
    <name type="scientific">Choiromyces venosus 120613-1</name>
    <dbReference type="NCBI Taxonomy" id="1336337"/>
    <lineage>
        <taxon>Eukaryota</taxon>
        <taxon>Fungi</taxon>
        <taxon>Dikarya</taxon>
        <taxon>Ascomycota</taxon>
        <taxon>Pezizomycotina</taxon>
        <taxon>Pezizomycetes</taxon>
        <taxon>Pezizales</taxon>
        <taxon>Tuberaceae</taxon>
        <taxon>Choiromyces</taxon>
    </lineage>
</organism>
<protein>
    <submittedName>
        <fullName evidence="1">Uncharacterized protein</fullName>
    </submittedName>
</protein>
<evidence type="ECO:0000313" key="2">
    <source>
        <dbReference type="Proteomes" id="UP000276215"/>
    </source>
</evidence>
<dbReference type="Proteomes" id="UP000276215">
    <property type="component" value="Unassembled WGS sequence"/>
</dbReference>
<accession>A0A3N4JBC6</accession>
<name>A0A3N4JBC6_9PEZI</name>
<reference evidence="1 2" key="1">
    <citation type="journal article" date="2018" name="Nat. Ecol. Evol.">
        <title>Pezizomycetes genomes reveal the molecular basis of ectomycorrhizal truffle lifestyle.</title>
        <authorList>
            <person name="Murat C."/>
            <person name="Payen T."/>
            <person name="Noel B."/>
            <person name="Kuo A."/>
            <person name="Morin E."/>
            <person name="Chen J."/>
            <person name="Kohler A."/>
            <person name="Krizsan K."/>
            <person name="Balestrini R."/>
            <person name="Da Silva C."/>
            <person name="Montanini B."/>
            <person name="Hainaut M."/>
            <person name="Levati E."/>
            <person name="Barry K.W."/>
            <person name="Belfiori B."/>
            <person name="Cichocki N."/>
            <person name="Clum A."/>
            <person name="Dockter R.B."/>
            <person name="Fauchery L."/>
            <person name="Guy J."/>
            <person name="Iotti M."/>
            <person name="Le Tacon F."/>
            <person name="Lindquist E.A."/>
            <person name="Lipzen A."/>
            <person name="Malagnac F."/>
            <person name="Mello A."/>
            <person name="Molinier V."/>
            <person name="Miyauchi S."/>
            <person name="Poulain J."/>
            <person name="Riccioni C."/>
            <person name="Rubini A."/>
            <person name="Sitrit Y."/>
            <person name="Splivallo R."/>
            <person name="Traeger S."/>
            <person name="Wang M."/>
            <person name="Zifcakova L."/>
            <person name="Wipf D."/>
            <person name="Zambonelli A."/>
            <person name="Paolocci F."/>
            <person name="Nowrousian M."/>
            <person name="Ottonello S."/>
            <person name="Baldrian P."/>
            <person name="Spatafora J.W."/>
            <person name="Henrissat B."/>
            <person name="Nagy L.G."/>
            <person name="Aury J.M."/>
            <person name="Wincker P."/>
            <person name="Grigoriev I.V."/>
            <person name="Bonfante P."/>
            <person name="Martin F.M."/>
        </authorList>
    </citation>
    <scope>NUCLEOTIDE SEQUENCE [LARGE SCALE GENOMIC DNA]</scope>
    <source>
        <strain evidence="1 2">120613-1</strain>
    </source>
</reference>
<gene>
    <name evidence="1" type="ORF">L873DRAFT_1697722</name>
</gene>
<evidence type="ECO:0000313" key="1">
    <source>
        <dbReference type="EMBL" id="RPA95535.1"/>
    </source>
</evidence>
<sequence length="59" mass="6430">YLVGRTYYLPGAKTVWSKSGESGSEKHQCTLLLCVFADAVPQVLPILIFTASSGTRIQQ</sequence>
<dbReference type="AlphaFoldDB" id="A0A3N4JBC6"/>
<dbReference type="EMBL" id="ML120425">
    <property type="protein sequence ID" value="RPA95535.1"/>
    <property type="molecule type" value="Genomic_DNA"/>
</dbReference>
<feature type="non-terminal residue" evidence="1">
    <location>
        <position position="1"/>
    </location>
</feature>
<proteinExistence type="predicted"/>
<keyword evidence="2" id="KW-1185">Reference proteome</keyword>